<name>A0A1T3MMI2_9FLAO</name>
<feature type="chain" id="PRO_5013024232" description="DUF4595 domain-containing protein" evidence="1">
    <location>
        <begin position="22"/>
        <end position="273"/>
    </location>
</feature>
<comment type="caution">
    <text evidence="2">The sequence shown here is derived from an EMBL/GenBank/DDBJ whole genome shotgun (WGS) entry which is preliminary data.</text>
</comment>
<evidence type="ECO:0008006" key="4">
    <source>
        <dbReference type="Google" id="ProtNLM"/>
    </source>
</evidence>
<evidence type="ECO:0000256" key="1">
    <source>
        <dbReference type="SAM" id="SignalP"/>
    </source>
</evidence>
<keyword evidence="1" id="KW-0732">Signal</keyword>
<gene>
    <name evidence="2" type="ORF">BAZ10_00820</name>
</gene>
<sequence length="273" mass="30230">MKKIILLASLTLIFASCSRSSDNTNEVVVDPPKEVPTLPTKVSGSYGVRTIKYNGNKLLEISSSISKMTIEYTGGLITKVTSYNANGEKYRTVELTYSNGNLTNVSSNGGDYNGTFSYSYPSTNVINCTEIKKFTFSGLPSYSKREITYTLNNGNIVSEGVVFYSNDKPDGKASIVYTYDDKNNIFKNILGVDKIKAFLSSEELPESITGTSNNILTMDITNISLAGVLTKYKFINNISYSANNYPIQIISKQYDANQQQHGNTITDFFEYNK</sequence>
<evidence type="ECO:0000313" key="2">
    <source>
        <dbReference type="EMBL" id="OPC65815.1"/>
    </source>
</evidence>
<keyword evidence="3" id="KW-1185">Reference proteome</keyword>
<dbReference type="EMBL" id="MAHX01000013">
    <property type="protein sequence ID" value="OPC65815.1"/>
    <property type="molecule type" value="Genomic_DNA"/>
</dbReference>
<evidence type="ECO:0000313" key="3">
    <source>
        <dbReference type="Proteomes" id="UP000190813"/>
    </source>
</evidence>
<protein>
    <recommendedName>
        <fullName evidence="4">DUF4595 domain-containing protein</fullName>
    </recommendedName>
</protein>
<dbReference type="AlphaFoldDB" id="A0A1T3MMI2"/>
<dbReference type="RefSeq" id="WP_078771433.1">
    <property type="nucleotide sequence ID" value="NZ_CBCSBR010000006.1"/>
</dbReference>
<dbReference type="PROSITE" id="PS51257">
    <property type="entry name" value="PROKAR_LIPOPROTEIN"/>
    <property type="match status" value="1"/>
</dbReference>
<dbReference type="Proteomes" id="UP000190813">
    <property type="component" value="Unassembled WGS sequence"/>
</dbReference>
<reference evidence="2 3" key="1">
    <citation type="submission" date="2016-06" db="EMBL/GenBank/DDBJ databases">
        <title>Revisiting the taxonomy of the Elizabethkingia Genus based on Whole-Genome Sequencing, Optical Mapping, and MALDI-TOF.</title>
        <authorList>
            <person name="Nicholson A.C."/>
        </authorList>
    </citation>
    <scope>NUCLEOTIDE SEQUENCE [LARGE SCALE GENOMIC DNA]</scope>
    <source>
        <strain evidence="2 3">G4070</strain>
    </source>
</reference>
<proteinExistence type="predicted"/>
<feature type="signal peptide" evidence="1">
    <location>
        <begin position="1"/>
        <end position="21"/>
    </location>
</feature>
<accession>A0A1T3MMI2</accession>
<organism evidence="2 3">
    <name type="scientific">Elizabethkingia occulta</name>
    <dbReference type="NCBI Taxonomy" id="1867263"/>
    <lineage>
        <taxon>Bacteria</taxon>
        <taxon>Pseudomonadati</taxon>
        <taxon>Bacteroidota</taxon>
        <taxon>Flavobacteriia</taxon>
        <taxon>Flavobacteriales</taxon>
        <taxon>Weeksellaceae</taxon>
        <taxon>Elizabethkingia</taxon>
    </lineage>
</organism>